<accession>X1SWU1</accession>
<comment type="caution">
    <text evidence="1">The sequence shown here is derived from an EMBL/GenBank/DDBJ whole genome shotgun (WGS) entry which is preliminary data.</text>
</comment>
<gene>
    <name evidence="1" type="ORF">S12H4_31387</name>
</gene>
<dbReference type="EMBL" id="BARW01018313">
    <property type="protein sequence ID" value="GAI97517.1"/>
    <property type="molecule type" value="Genomic_DNA"/>
</dbReference>
<feature type="non-terminal residue" evidence="1">
    <location>
        <position position="1"/>
    </location>
</feature>
<protein>
    <submittedName>
        <fullName evidence="1">Uncharacterized protein</fullName>
    </submittedName>
</protein>
<name>X1SWU1_9ZZZZ</name>
<organism evidence="1">
    <name type="scientific">marine sediment metagenome</name>
    <dbReference type="NCBI Taxonomy" id="412755"/>
    <lineage>
        <taxon>unclassified sequences</taxon>
        <taxon>metagenomes</taxon>
        <taxon>ecological metagenomes</taxon>
    </lineage>
</organism>
<reference evidence="1" key="1">
    <citation type="journal article" date="2014" name="Front. Microbiol.">
        <title>High frequency of phylogenetically diverse reductive dehalogenase-homologous genes in deep subseafloor sedimentary metagenomes.</title>
        <authorList>
            <person name="Kawai M."/>
            <person name="Futagami T."/>
            <person name="Toyoda A."/>
            <person name="Takaki Y."/>
            <person name="Nishi S."/>
            <person name="Hori S."/>
            <person name="Arai W."/>
            <person name="Tsubouchi T."/>
            <person name="Morono Y."/>
            <person name="Uchiyama I."/>
            <person name="Ito T."/>
            <person name="Fujiyama A."/>
            <person name="Inagaki F."/>
            <person name="Takami H."/>
        </authorList>
    </citation>
    <scope>NUCLEOTIDE SEQUENCE</scope>
    <source>
        <strain evidence="1">Expedition CK06-06</strain>
    </source>
</reference>
<sequence length="49" mass="5184">GEFGVISTNKIIRIPIDESIKPGMIFKIGINSGAIAANISGAYEYEPTS</sequence>
<dbReference type="AlphaFoldDB" id="X1SWU1"/>
<proteinExistence type="predicted"/>
<evidence type="ECO:0000313" key="1">
    <source>
        <dbReference type="EMBL" id="GAI97517.1"/>
    </source>
</evidence>